<feature type="region of interest" description="Disordered" evidence="1">
    <location>
        <begin position="92"/>
        <end position="114"/>
    </location>
</feature>
<sequence>MAQIVDAKPAAECVLKYQYEYQEVDNPSCKEAYTSAVSFPIESILAFIKSQPDCDTLTIVPGIYTQEFAKQYDGAKEGRMSLFLYLESSKGHGGGLGNPVPPTGDPFNLGSSQP</sequence>
<evidence type="ECO:0000313" key="3">
    <source>
        <dbReference type="Proteomes" id="UP000268007"/>
    </source>
</evidence>
<evidence type="ECO:0000256" key="1">
    <source>
        <dbReference type="SAM" id="MobiDB-lite"/>
    </source>
</evidence>
<reference evidence="2 3" key="1">
    <citation type="submission" date="2018-10" db="EMBL/GenBank/DDBJ databases">
        <title>Genomic Encyclopedia of Archaeal and Bacterial Type Strains, Phase II (KMG-II): from individual species to whole genera.</title>
        <authorList>
            <person name="Goeker M."/>
        </authorList>
    </citation>
    <scope>NUCLEOTIDE SEQUENCE [LARGE SCALE GENOMIC DNA]</scope>
    <source>
        <strain evidence="2 3">DSM 18602</strain>
    </source>
</reference>
<dbReference type="AlphaFoldDB" id="A0A495IWM6"/>
<proteinExistence type="predicted"/>
<accession>A0A495IWM6</accession>
<dbReference type="RefSeq" id="WP_121196873.1">
    <property type="nucleotide sequence ID" value="NZ_RBKU01000001.1"/>
</dbReference>
<dbReference type="EMBL" id="RBKU01000001">
    <property type="protein sequence ID" value="RKR81146.1"/>
    <property type="molecule type" value="Genomic_DNA"/>
</dbReference>
<gene>
    <name evidence="2" type="ORF">BDD43_1290</name>
</gene>
<name>A0A495IWM6_9SPHI</name>
<dbReference type="OrthoDB" id="662966at2"/>
<keyword evidence="3" id="KW-1185">Reference proteome</keyword>
<organism evidence="2 3">
    <name type="scientific">Mucilaginibacter gracilis</name>
    <dbReference type="NCBI Taxonomy" id="423350"/>
    <lineage>
        <taxon>Bacteria</taxon>
        <taxon>Pseudomonadati</taxon>
        <taxon>Bacteroidota</taxon>
        <taxon>Sphingobacteriia</taxon>
        <taxon>Sphingobacteriales</taxon>
        <taxon>Sphingobacteriaceae</taxon>
        <taxon>Mucilaginibacter</taxon>
    </lineage>
</organism>
<comment type="caution">
    <text evidence="2">The sequence shown here is derived from an EMBL/GenBank/DDBJ whole genome shotgun (WGS) entry which is preliminary data.</text>
</comment>
<evidence type="ECO:0000313" key="2">
    <source>
        <dbReference type="EMBL" id="RKR81146.1"/>
    </source>
</evidence>
<dbReference type="Proteomes" id="UP000268007">
    <property type="component" value="Unassembled WGS sequence"/>
</dbReference>
<protein>
    <submittedName>
        <fullName evidence="2">Uncharacterized protein</fullName>
    </submittedName>
</protein>